<protein>
    <submittedName>
        <fullName evidence="1">Uncharacterized protein</fullName>
    </submittedName>
</protein>
<evidence type="ECO:0000313" key="1">
    <source>
        <dbReference type="EMBL" id="KAF2240941.1"/>
    </source>
</evidence>
<keyword evidence="2" id="KW-1185">Reference proteome</keyword>
<organism evidence="1 2">
    <name type="scientific">Trematosphaeria pertusa</name>
    <dbReference type="NCBI Taxonomy" id="390896"/>
    <lineage>
        <taxon>Eukaryota</taxon>
        <taxon>Fungi</taxon>
        <taxon>Dikarya</taxon>
        <taxon>Ascomycota</taxon>
        <taxon>Pezizomycotina</taxon>
        <taxon>Dothideomycetes</taxon>
        <taxon>Pleosporomycetidae</taxon>
        <taxon>Pleosporales</taxon>
        <taxon>Massarineae</taxon>
        <taxon>Trematosphaeriaceae</taxon>
        <taxon>Trematosphaeria</taxon>
    </lineage>
</organism>
<evidence type="ECO:0000313" key="2">
    <source>
        <dbReference type="Proteomes" id="UP000800094"/>
    </source>
</evidence>
<dbReference type="Proteomes" id="UP000800094">
    <property type="component" value="Unassembled WGS sequence"/>
</dbReference>
<sequence length="85" mass="9803">MDFFPSHFSTVHHSLQHFSIWRESRDVIDPTHHISTDKPNHPIKPARSDCICLGCVDMPGRREATASPCRHFVISSFVFRRSIES</sequence>
<dbReference type="RefSeq" id="XP_033675945.1">
    <property type="nucleotide sequence ID" value="XM_033820438.1"/>
</dbReference>
<gene>
    <name evidence="1" type="ORF">BU26DRAFT_184664</name>
</gene>
<name>A0A6A6HSE8_9PLEO</name>
<dbReference type="EMBL" id="ML987214">
    <property type="protein sequence ID" value="KAF2240941.1"/>
    <property type="molecule type" value="Genomic_DNA"/>
</dbReference>
<dbReference type="GeneID" id="54573768"/>
<accession>A0A6A6HSE8</accession>
<proteinExistence type="predicted"/>
<reference evidence="1" key="1">
    <citation type="journal article" date="2020" name="Stud. Mycol.">
        <title>101 Dothideomycetes genomes: a test case for predicting lifestyles and emergence of pathogens.</title>
        <authorList>
            <person name="Haridas S."/>
            <person name="Albert R."/>
            <person name="Binder M."/>
            <person name="Bloem J."/>
            <person name="Labutti K."/>
            <person name="Salamov A."/>
            <person name="Andreopoulos B."/>
            <person name="Baker S."/>
            <person name="Barry K."/>
            <person name="Bills G."/>
            <person name="Bluhm B."/>
            <person name="Cannon C."/>
            <person name="Castanera R."/>
            <person name="Culley D."/>
            <person name="Daum C."/>
            <person name="Ezra D."/>
            <person name="Gonzalez J."/>
            <person name="Henrissat B."/>
            <person name="Kuo A."/>
            <person name="Liang C."/>
            <person name="Lipzen A."/>
            <person name="Lutzoni F."/>
            <person name="Magnuson J."/>
            <person name="Mondo S."/>
            <person name="Nolan M."/>
            <person name="Ohm R."/>
            <person name="Pangilinan J."/>
            <person name="Park H.-J."/>
            <person name="Ramirez L."/>
            <person name="Alfaro M."/>
            <person name="Sun H."/>
            <person name="Tritt A."/>
            <person name="Yoshinaga Y."/>
            <person name="Zwiers L.-H."/>
            <person name="Turgeon B."/>
            <person name="Goodwin S."/>
            <person name="Spatafora J."/>
            <person name="Crous P."/>
            <person name="Grigoriev I."/>
        </authorList>
    </citation>
    <scope>NUCLEOTIDE SEQUENCE</scope>
    <source>
        <strain evidence="1">CBS 122368</strain>
    </source>
</reference>
<dbReference type="AlphaFoldDB" id="A0A6A6HSE8"/>